<comment type="similarity">
    <text evidence="2">Belongs to the peptidase M14 family.</text>
</comment>
<comment type="cofactor">
    <cofactor evidence="1">
        <name>Zn(2+)</name>
        <dbReference type="ChEBI" id="CHEBI:29105"/>
    </cofactor>
</comment>
<dbReference type="PANTHER" id="PTHR12756:SF11">
    <property type="entry name" value="CYTOSOLIC CARBOXYPEPTIDASE 1"/>
    <property type="match status" value="1"/>
</dbReference>
<dbReference type="GO" id="GO:0008270">
    <property type="term" value="F:zinc ion binding"/>
    <property type="evidence" value="ECO:0007669"/>
    <property type="project" value="InterPro"/>
</dbReference>
<feature type="domain" description="Peptidase M14" evidence="4">
    <location>
        <begin position="127"/>
        <end position="369"/>
    </location>
</feature>
<feature type="signal peptide" evidence="3">
    <location>
        <begin position="1"/>
        <end position="20"/>
    </location>
</feature>
<protein>
    <submittedName>
        <fullName evidence="5">Zinc carboxypeptidase</fullName>
    </submittedName>
</protein>
<keyword evidence="5" id="KW-0645">Protease</keyword>
<dbReference type="InterPro" id="IPR050821">
    <property type="entry name" value="Cytosolic_carboxypeptidase"/>
</dbReference>
<feature type="active site" description="Proton donor/acceptor" evidence="2">
    <location>
        <position position="344"/>
    </location>
</feature>
<dbReference type="Gene3D" id="3.40.630.10">
    <property type="entry name" value="Zn peptidases"/>
    <property type="match status" value="1"/>
</dbReference>
<dbReference type="Proteomes" id="UP000291338">
    <property type="component" value="Unassembled WGS sequence"/>
</dbReference>
<dbReference type="EMBL" id="PPSX01000015">
    <property type="protein sequence ID" value="RZQ54393.1"/>
    <property type="molecule type" value="Genomic_DNA"/>
</dbReference>
<keyword evidence="5" id="KW-0121">Carboxypeptidase</keyword>
<dbReference type="SMART" id="SM00631">
    <property type="entry name" value="Zn_pept"/>
    <property type="match status" value="1"/>
</dbReference>
<dbReference type="SUPFAM" id="SSF53187">
    <property type="entry name" value="Zn-dependent exopeptidases"/>
    <property type="match status" value="1"/>
</dbReference>
<gene>
    <name evidence="5" type="ORF">C1E23_04070</name>
</gene>
<dbReference type="Pfam" id="PF00246">
    <property type="entry name" value="Peptidase_M14"/>
    <property type="match status" value="1"/>
</dbReference>
<dbReference type="RefSeq" id="WP_130254350.1">
    <property type="nucleotide sequence ID" value="NZ_PPSX01000015.1"/>
</dbReference>
<proteinExistence type="inferred from homology"/>
<dbReference type="GO" id="GO:0004181">
    <property type="term" value="F:metallocarboxypeptidase activity"/>
    <property type="evidence" value="ECO:0007669"/>
    <property type="project" value="InterPro"/>
</dbReference>
<dbReference type="InterPro" id="IPR000834">
    <property type="entry name" value="Peptidase_M14"/>
</dbReference>
<keyword evidence="5" id="KW-0378">Hydrolase</keyword>
<sequence>MIHKSILLLFLSIFSNIANACLNDDITIDTQFATARIGHCEQINDKHIQLTLLPENTPINNSPWFGFKISAKEQKQVKISIKADGGKMRYRPKVFKDNTWHLIPFEKHDKDISFSVNLSSEPLWISAQESLNSLAYHHWAKAHAQKSFLNHDIIGWSIEHRPIFKLESRAKSNQWLILVGRQHPPEVTGALAMLTFVDHVFSDTAIAKTFRKRFNILVVPNINPDGVYHGYWRHNVAGKDLNRDWKTAMQPEVASVVKYLDGLVENGGEIKYAVDFHSTYKDIFYTIPEDYLSHNHTLTNDWLDKLEKTLPEFEVRRKAGQNPNRGVFKQFIADKYKVHAVTYEMGDNTDRALIDKAAIEAAETLMSTLLSKQKQ</sequence>
<dbReference type="PANTHER" id="PTHR12756">
    <property type="entry name" value="CYTOSOLIC CARBOXYPEPTIDASE"/>
    <property type="match status" value="1"/>
</dbReference>
<dbReference type="PROSITE" id="PS52035">
    <property type="entry name" value="PEPTIDASE_M14"/>
    <property type="match status" value="1"/>
</dbReference>
<dbReference type="GO" id="GO:0006508">
    <property type="term" value="P:proteolysis"/>
    <property type="evidence" value="ECO:0007669"/>
    <property type="project" value="InterPro"/>
</dbReference>
<reference evidence="5 6" key="1">
    <citation type="submission" date="2018-01" db="EMBL/GenBank/DDBJ databases">
        <title>Co-occurrence of chitin degradation, pigmentation and bioactivity in marine Pseudoalteromonas.</title>
        <authorList>
            <person name="Paulsen S."/>
            <person name="Gram L."/>
            <person name="Machado H."/>
        </authorList>
    </citation>
    <scope>NUCLEOTIDE SEQUENCE [LARGE SCALE GENOMIC DNA]</scope>
    <source>
        <strain evidence="5 6">S3898</strain>
    </source>
</reference>
<evidence type="ECO:0000256" key="1">
    <source>
        <dbReference type="ARBA" id="ARBA00001947"/>
    </source>
</evidence>
<evidence type="ECO:0000256" key="2">
    <source>
        <dbReference type="PROSITE-ProRule" id="PRU01379"/>
    </source>
</evidence>
<name>A0A4Q7IPS3_9GAMM</name>
<feature type="chain" id="PRO_5020941362" evidence="3">
    <location>
        <begin position="21"/>
        <end position="375"/>
    </location>
</feature>
<evidence type="ECO:0000256" key="3">
    <source>
        <dbReference type="SAM" id="SignalP"/>
    </source>
</evidence>
<keyword evidence="3" id="KW-0732">Signal</keyword>
<evidence type="ECO:0000313" key="5">
    <source>
        <dbReference type="EMBL" id="RZQ54393.1"/>
    </source>
</evidence>
<dbReference type="AlphaFoldDB" id="A0A4Q7IPS3"/>
<dbReference type="CDD" id="cd06237">
    <property type="entry name" value="M14_Nna1-like"/>
    <property type="match status" value="1"/>
</dbReference>
<evidence type="ECO:0000313" key="6">
    <source>
        <dbReference type="Proteomes" id="UP000291338"/>
    </source>
</evidence>
<evidence type="ECO:0000259" key="4">
    <source>
        <dbReference type="PROSITE" id="PS52035"/>
    </source>
</evidence>
<comment type="caution">
    <text evidence="5">The sequence shown here is derived from an EMBL/GenBank/DDBJ whole genome shotgun (WGS) entry which is preliminary data.</text>
</comment>
<accession>A0A4Q7IPS3</accession>
<organism evidence="5 6">
    <name type="scientific">Pseudoalteromonas phenolica</name>
    <dbReference type="NCBI Taxonomy" id="161398"/>
    <lineage>
        <taxon>Bacteria</taxon>
        <taxon>Pseudomonadati</taxon>
        <taxon>Pseudomonadota</taxon>
        <taxon>Gammaproteobacteria</taxon>
        <taxon>Alteromonadales</taxon>
        <taxon>Pseudoalteromonadaceae</taxon>
        <taxon>Pseudoalteromonas</taxon>
    </lineage>
</organism>